<organism evidence="3 4">
    <name type="scientific">Trichinella nativa</name>
    <dbReference type="NCBI Taxonomy" id="6335"/>
    <lineage>
        <taxon>Eukaryota</taxon>
        <taxon>Metazoa</taxon>
        <taxon>Ecdysozoa</taxon>
        <taxon>Nematoda</taxon>
        <taxon>Enoplea</taxon>
        <taxon>Dorylaimia</taxon>
        <taxon>Trichinellida</taxon>
        <taxon>Trichinellidae</taxon>
        <taxon>Trichinella</taxon>
    </lineage>
</organism>
<keyword evidence="1" id="KW-0862">Zinc</keyword>
<gene>
    <name evidence="3" type="ORF">D917_04112</name>
</gene>
<protein>
    <recommendedName>
        <fullName evidence="2">E3 ubiquitin ligase UBR4 C-terminal domain-containing protein</fullName>
    </recommendedName>
</protein>
<evidence type="ECO:0000313" key="3">
    <source>
        <dbReference type="EMBL" id="OUC40389.1"/>
    </source>
</evidence>
<dbReference type="EMBL" id="LVZM01022921">
    <property type="protein sequence ID" value="OUC40389.1"/>
    <property type="molecule type" value="Genomic_DNA"/>
</dbReference>
<evidence type="ECO:0000313" key="4">
    <source>
        <dbReference type="Proteomes" id="UP000243006"/>
    </source>
</evidence>
<evidence type="ECO:0000256" key="1">
    <source>
        <dbReference type="PROSITE-ProRule" id="PRU01388"/>
    </source>
</evidence>
<proteinExistence type="inferred from homology"/>
<dbReference type="PANTHER" id="PTHR21725">
    <property type="entry name" value="E3 UBIQUITIN-PROTEIN LIGASE UBR4"/>
    <property type="match status" value="1"/>
</dbReference>
<dbReference type="Pfam" id="PF13764">
    <property type="entry name" value="E3_UbLigase_R4"/>
    <property type="match status" value="2"/>
</dbReference>
<dbReference type="AlphaFoldDB" id="A0A1Y3E9V3"/>
<dbReference type="GO" id="GO:0008270">
    <property type="term" value="F:zinc ion binding"/>
    <property type="evidence" value="ECO:0007669"/>
    <property type="project" value="UniProtKB-KW"/>
</dbReference>
<reference evidence="3 4" key="1">
    <citation type="submission" date="2015-04" db="EMBL/GenBank/DDBJ databases">
        <title>Draft genome of the roundworm Trichinella nativa.</title>
        <authorList>
            <person name="Mitreva M."/>
        </authorList>
    </citation>
    <scope>NUCLEOTIDE SEQUENCE [LARGE SCALE GENOMIC DNA]</scope>
    <source>
        <strain evidence="3 4">ISS45</strain>
    </source>
</reference>
<feature type="region of interest" description="UBR4 E3 catalytic module" evidence="1">
    <location>
        <begin position="212"/>
        <end position="687"/>
    </location>
</feature>
<feature type="domain" description="E3 ubiquitin ligase UBR4 C-terminal" evidence="2">
    <location>
        <begin position="12"/>
        <end position="171"/>
    </location>
</feature>
<feature type="domain" description="E3 ubiquitin ligase UBR4 C-terminal" evidence="2">
    <location>
        <begin position="172"/>
        <end position="668"/>
    </location>
</feature>
<dbReference type="InterPro" id="IPR045189">
    <property type="entry name" value="UBR4-like"/>
</dbReference>
<evidence type="ECO:0000259" key="2">
    <source>
        <dbReference type="Pfam" id="PF13764"/>
    </source>
</evidence>
<dbReference type="Proteomes" id="UP000243006">
    <property type="component" value="Unassembled WGS sequence"/>
</dbReference>
<feature type="non-terminal residue" evidence="3">
    <location>
        <position position="1"/>
    </location>
</feature>
<comment type="similarity">
    <text evidence="1">Belongs to the UBR4 family.</text>
</comment>
<keyword evidence="1" id="KW-0863">Zinc-finger</keyword>
<name>A0A1Y3E9V3_9BILA</name>
<accession>A0A1Y3E9V3</accession>
<dbReference type="PANTHER" id="PTHR21725:SF1">
    <property type="entry name" value="E3 UBIQUITIN-PROTEIN LIGASE UBR4"/>
    <property type="match status" value="1"/>
</dbReference>
<comment type="caution">
    <text evidence="3">The sequence shown here is derived from an EMBL/GenBank/DDBJ whole genome shotgun (WGS) entry which is preliminary data.</text>
</comment>
<dbReference type="PROSITE" id="PS52043">
    <property type="entry name" value="UBR4_E3"/>
    <property type="match status" value="1"/>
</dbReference>
<sequence length="690" mass="78658">ETDLSSVALIHQIRGEAALVKCLDAVDVFEKHGVCSVIVDLLRIASMVRENRLALLSPEINAIPVIMTKVLLILMDDIKMQGMISDTMLRIICRLYEDADLFSAPEFEKFSRYHLTELVISLMDVVRSKRKSIDERTEELVMRAVALVTMGNKERIDAVLEYFDTFTDFSREAFFNRGFTHRAVDYLSNNCPSVVHQLSSSSSEMEAFLRKPALDYVVKFLNDICRSCELNQVLVADNCLSIVHTLELTPNNERNLGNLSHQLMVQLSENTATSHKVAAVRERTRQAKKTIATASRKVQLTKLGMRMSKDGIVQIASSVYLNVDLPDEGHFACVICQEGFHVSPHQEMGIYVFMKSLSVRDVLLDSVDGFIPDLVGPSTVTQFNLVHYQCHSNSVEHASSFRYEWDSARLHNANTLCNAILPYPGPEIELNEQLFMMKRYEMQFNEVFPGKLLSCDLVINDLKCLLIRFCWKKSFSTDSHGGGPESNMHLIPYMLYLAGLTLIARDKDDDDGNRLRSNLSQFLANGSEFWFANAFDANGLFFQSTLFILYHDHAAWAAHRLDILKRFICAGHHHALFHQDSQKEEPIEFKNYIPYLIYFALINSIYTQMFKSVSSVLPGTDDSWLKLLLMYISANYLDLYDSSTQLFTTYENHLLRFTSFFEFCRICGLLDSIPDPDAFFNNCLSMLPSE</sequence>
<keyword evidence="1" id="KW-0479">Metal-binding</keyword>
<dbReference type="InterPro" id="IPR025704">
    <property type="entry name" value="E3_Ub_ligase_UBR4_C"/>
</dbReference>